<dbReference type="Proteomes" id="UP001225316">
    <property type="component" value="Unassembled WGS sequence"/>
</dbReference>
<comment type="caution">
    <text evidence="3">The sequence shown here is derived from an EMBL/GenBank/DDBJ whole genome shotgun (WGS) entry which is preliminary data.</text>
</comment>
<keyword evidence="3" id="KW-0328">Glycosyltransferase</keyword>
<dbReference type="RefSeq" id="WP_308951157.1">
    <property type="nucleotide sequence ID" value="NZ_JARXHW010000033.1"/>
</dbReference>
<accession>A0ABU1AZ54</accession>
<keyword evidence="4" id="KW-1185">Reference proteome</keyword>
<dbReference type="Pfam" id="PF13439">
    <property type="entry name" value="Glyco_transf_4"/>
    <property type="match status" value="1"/>
</dbReference>
<evidence type="ECO:0000259" key="2">
    <source>
        <dbReference type="Pfam" id="PF13439"/>
    </source>
</evidence>
<dbReference type="InterPro" id="IPR001296">
    <property type="entry name" value="Glyco_trans_1"/>
</dbReference>
<protein>
    <submittedName>
        <fullName evidence="3">Glycosyltransferase family 4 protein</fullName>
        <ecNumber evidence="3">2.4.-.-</ecNumber>
    </submittedName>
</protein>
<dbReference type="PANTHER" id="PTHR12526">
    <property type="entry name" value="GLYCOSYLTRANSFERASE"/>
    <property type="match status" value="1"/>
</dbReference>
<dbReference type="Gene3D" id="3.40.50.2000">
    <property type="entry name" value="Glycogen Phosphorylase B"/>
    <property type="match status" value="2"/>
</dbReference>
<dbReference type="EC" id="2.4.-.-" evidence="3"/>
<dbReference type="EMBL" id="JARXHW010000033">
    <property type="protein sequence ID" value="MDQ8208539.1"/>
    <property type="molecule type" value="Genomic_DNA"/>
</dbReference>
<organism evidence="3 4">
    <name type="scientific">Thalassobacterium maritimum</name>
    <dbReference type="NCBI Taxonomy" id="3041265"/>
    <lineage>
        <taxon>Bacteria</taxon>
        <taxon>Pseudomonadati</taxon>
        <taxon>Verrucomicrobiota</taxon>
        <taxon>Opitutia</taxon>
        <taxon>Puniceicoccales</taxon>
        <taxon>Coraliomargaritaceae</taxon>
        <taxon>Thalassobacterium</taxon>
    </lineage>
</organism>
<proteinExistence type="predicted"/>
<reference evidence="3 4" key="1">
    <citation type="submission" date="2023-04" db="EMBL/GenBank/DDBJ databases">
        <title>A novel bacteria isolated from coastal sediment.</title>
        <authorList>
            <person name="Liu X.-J."/>
            <person name="Du Z.-J."/>
        </authorList>
    </citation>
    <scope>NUCLEOTIDE SEQUENCE [LARGE SCALE GENOMIC DNA]</scope>
    <source>
        <strain evidence="3 4">SDUM461003</strain>
    </source>
</reference>
<feature type="domain" description="Glycosyltransferase subfamily 4-like N-terminal" evidence="2">
    <location>
        <begin position="112"/>
        <end position="197"/>
    </location>
</feature>
<dbReference type="GO" id="GO:0016757">
    <property type="term" value="F:glycosyltransferase activity"/>
    <property type="evidence" value="ECO:0007669"/>
    <property type="project" value="UniProtKB-KW"/>
</dbReference>
<name>A0ABU1AZ54_9BACT</name>
<dbReference type="CDD" id="cd03801">
    <property type="entry name" value="GT4_PimA-like"/>
    <property type="match status" value="1"/>
</dbReference>
<gene>
    <name evidence="3" type="ORF">QEH52_13525</name>
</gene>
<feature type="domain" description="Glycosyl transferase family 1" evidence="1">
    <location>
        <begin position="224"/>
        <end position="368"/>
    </location>
</feature>
<dbReference type="SUPFAM" id="SSF53756">
    <property type="entry name" value="UDP-Glycosyltransferase/glycogen phosphorylase"/>
    <property type="match status" value="1"/>
</dbReference>
<evidence type="ECO:0000259" key="1">
    <source>
        <dbReference type="Pfam" id="PF00534"/>
    </source>
</evidence>
<evidence type="ECO:0000313" key="3">
    <source>
        <dbReference type="EMBL" id="MDQ8208539.1"/>
    </source>
</evidence>
<keyword evidence="3" id="KW-0808">Transferase</keyword>
<sequence>MFKPGTEIYIYPQPPRHADEVQSGVDRYLYALQQSLACELKLVNKRDMTAQQAGEAVTTANEEELDLIPNSNSKKSLLRKCIPSVCFLIYGYIQETVTLALEMRRGVPEQSMIHVNRVGCELQTIAAKIAGIERVMTTVHNLPGEDLEAQHWFRRCIEWLSFACGDRHICVSHATFDAWHQRVGLRRDKVEIIYNGMTPPDYSQFDRDQYRSKLLPTVTDAVWIGICARLHPMKGHAVLLQAFARLLQGGEHSEVALVIAGSGGLDQELQQLAKDLEIEDSVYFLGHRTDAIEFAAAIDINVLPSIHSETLGYSLIEAMFAARPSVVSDVGGMKELIQNSGGGKVVKACDVEGLADALACYLSNPTQMTADGQKAQCYALEHLTADQMAAATMEAYAKLV</sequence>
<dbReference type="InterPro" id="IPR028098">
    <property type="entry name" value="Glyco_trans_4-like_N"/>
</dbReference>
<evidence type="ECO:0000313" key="4">
    <source>
        <dbReference type="Proteomes" id="UP001225316"/>
    </source>
</evidence>
<dbReference type="Pfam" id="PF00534">
    <property type="entry name" value="Glycos_transf_1"/>
    <property type="match status" value="1"/>
</dbReference>